<dbReference type="EMBL" id="CM023471">
    <property type="protein sequence ID" value="KAH7964902.1"/>
    <property type="molecule type" value="Genomic_DNA"/>
</dbReference>
<dbReference type="Proteomes" id="UP000821865">
    <property type="component" value="Chromosome 2"/>
</dbReference>
<evidence type="ECO:0000313" key="1">
    <source>
        <dbReference type="EMBL" id="KAH7964902.1"/>
    </source>
</evidence>
<gene>
    <name evidence="1" type="ORF">HPB49_002400</name>
</gene>
<organism evidence="1 2">
    <name type="scientific">Dermacentor silvarum</name>
    <name type="common">Tick</name>
    <dbReference type="NCBI Taxonomy" id="543639"/>
    <lineage>
        <taxon>Eukaryota</taxon>
        <taxon>Metazoa</taxon>
        <taxon>Ecdysozoa</taxon>
        <taxon>Arthropoda</taxon>
        <taxon>Chelicerata</taxon>
        <taxon>Arachnida</taxon>
        <taxon>Acari</taxon>
        <taxon>Parasitiformes</taxon>
        <taxon>Ixodida</taxon>
        <taxon>Ixodoidea</taxon>
        <taxon>Ixodidae</taxon>
        <taxon>Rhipicephalinae</taxon>
        <taxon>Dermacentor</taxon>
    </lineage>
</organism>
<accession>A0ACB8D9X0</accession>
<reference evidence="1" key="1">
    <citation type="submission" date="2020-05" db="EMBL/GenBank/DDBJ databases">
        <title>Large-scale comparative analyses of tick genomes elucidate their genetic diversity and vector capacities.</title>
        <authorList>
            <person name="Jia N."/>
            <person name="Wang J."/>
            <person name="Shi W."/>
            <person name="Du L."/>
            <person name="Sun Y."/>
            <person name="Zhan W."/>
            <person name="Jiang J."/>
            <person name="Wang Q."/>
            <person name="Zhang B."/>
            <person name="Ji P."/>
            <person name="Sakyi L.B."/>
            <person name="Cui X."/>
            <person name="Yuan T."/>
            <person name="Jiang B."/>
            <person name="Yang W."/>
            <person name="Lam T.T.-Y."/>
            <person name="Chang Q."/>
            <person name="Ding S."/>
            <person name="Wang X."/>
            <person name="Zhu J."/>
            <person name="Ruan X."/>
            <person name="Zhao L."/>
            <person name="Wei J."/>
            <person name="Que T."/>
            <person name="Du C."/>
            <person name="Cheng J."/>
            <person name="Dai P."/>
            <person name="Han X."/>
            <person name="Huang E."/>
            <person name="Gao Y."/>
            <person name="Liu J."/>
            <person name="Shao H."/>
            <person name="Ye R."/>
            <person name="Li L."/>
            <person name="Wei W."/>
            <person name="Wang X."/>
            <person name="Wang C."/>
            <person name="Yang T."/>
            <person name="Huo Q."/>
            <person name="Li W."/>
            <person name="Guo W."/>
            <person name="Chen H."/>
            <person name="Zhou L."/>
            <person name="Ni X."/>
            <person name="Tian J."/>
            <person name="Zhou Y."/>
            <person name="Sheng Y."/>
            <person name="Liu T."/>
            <person name="Pan Y."/>
            <person name="Xia L."/>
            <person name="Li J."/>
            <person name="Zhao F."/>
            <person name="Cao W."/>
        </authorList>
    </citation>
    <scope>NUCLEOTIDE SEQUENCE</scope>
    <source>
        <strain evidence="1">Dsil-2018</strain>
    </source>
</reference>
<sequence length="587" mass="63426">MDDDYESDSDGGYGARRAATKQVNYRELSSDDEEAPPTKKSRPEAALRATRSGVVAKSGKARAGAPGEPALHLRRKRPSSLWKRAPTTIAGARRPSVNHILPRRKRKAPARKTDSGAEKKKTKKAQKPQKETRKSEKEKPAPQKSKKQVQSSSEDEETDETESEEEDDDEESGDAASDDGERKFAKNRRIIRSDDESDEGEKAKETADAKATTADSKEPPQQTPCNAEAADANKPAVACTEPAAVKHPPLEHPVPLQPNPTQDCAPPVDANSRPVVAVRQGSPNLGRHLLTVPEASRSVSSSPMRVAGDEKGFPEDEEEEDSNKGFPPEEEDLEEKGFPEEPLPQPVPPTGNSRGIAPPPGHYPPVRPPYPYMGPRPPYGPQDPYGDCVPMDGAYGRPLAPTPVDPYTRGSPSPPQFTSLDTPLPPHPPPPPPPHGRGRHLTPLEGGQYRDQYRPPDTYQPPPGYYGGGPPPLPPGGPPGPYRYPHHHPPPPPSGYPHPHPGYYNRPPGYYGPPPPPEEGSSYSEGPPGPDQPQWGAGPPPPPGATPQGQDGGFTITNILRQRNTGDGGEEDELKSVTDIVSYITQE</sequence>
<evidence type="ECO:0000313" key="2">
    <source>
        <dbReference type="Proteomes" id="UP000821865"/>
    </source>
</evidence>
<comment type="caution">
    <text evidence="1">The sequence shown here is derived from an EMBL/GenBank/DDBJ whole genome shotgun (WGS) entry which is preliminary data.</text>
</comment>
<protein>
    <submittedName>
        <fullName evidence="1">Uncharacterized protein</fullName>
    </submittedName>
</protein>
<keyword evidence="2" id="KW-1185">Reference proteome</keyword>
<name>A0ACB8D9X0_DERSI</name>
<proteinExistence type="predicted"/>